<evidence type="ECO:0000256" key="13">
    <source>
        <dbReference type="HAMAP-Rule" id="MF_01398"/>
    </source>
</evidence>
<dbReference type="GO" id="GO:0046961">
    <property type="term" value="F:proton-transporting ATPase activity, rotational mechanism"/>
    <property type="evidence" value="ECO:0007669"/>
    <property type="project" value="TreeGrafter"/>
</dbReference>
<evidence type="ECO:0000256" key="6">
    <source>
        <dbReference type="ARBA" id="ARBA00022781"/>
    </source>
</evidence>
<dbReference type="NCBIfam" id="TIGR01144">
    <property type="entry name" value="ATP_synt_b"/>
    <property type="match status" value="1"/>
</dbReference>
<keyword evidence="17" id="KW-1185">Reference proteome</keyword>
<keyword evidence="10 13" id="KW-0066">ATP synthesis</keyword>
<evidence type="ECO:0000256" key="11">
    <source>
        <dbReference type="ARBA" id="ARBA00025198"/>
    </source>
</evidence>
<protein>
    <recommendedName>
        <fullName evidence="13">ATP synthase subunit b</fullName>
    </recommendedName>
    <alternativeName>
        <fullName evidence="13">ATP synthase F(0) sector subunit b</fullName>
    </alternativeName>
    <alternativeName>
        <fullName evidence="13">ATPase subunit I</fullName>
    </alternativeName>
    <alternativeName>
        <fullName evidence="13">F-type ATPase subunit b</fullName>
        <shortName evidence="13">F-ATPase subunit b</shortName>
    </alternativeName>
</protein>
<dbReference type="HAMAP" id="MF_01398">
    <property type="entry name" value="ATP_synth_b_bprime"/>
    <property type="match status" value="1"/>
</dbReference>
<dbReference type="GO" id="GO:0046933">
    <property type="term" value="F:proton-transporting ATP synthase activity, rotational mechanism"/>
    <property type="evidence" value="ECO:0007669"/>
    <property type="project" value="UniProtKB-UniRule"/>
</dbReference>
<evidence type="ECO:0000313" key="17">
    <source>
        <dbReference type="Proteomes" id="UP000199695"/>
    </source>
</evidence>
<keyword evidence="7 13" id="KW-1133">Transmembrane helix</keyword>
<dbReference type="EMBL" id="FOCQ01000002">
    <property type="protein sequence ID" value="SEM79910.1"/>
    <property type="molecule type" value="Genomic_DNA"/>
</dbReference>
<feature type="coiled-coil region" evidence="15">
    <location>
        <begin position="32"/>
        <end position="117"/>
    </location>
</feature>
<dbReference type="AlphaFoldDB" id="A0A1H8BAF4"/>
<name>A0A1H8BAF4_9BACL</name>
<evidence type="ECO:0000256" key="10">
    <source>
        <dbReference type="ARBA" id="ARBA00023310"/>
    </source>
</evidence>
<comment type="function">
    <text evidence="13">Component of the F(0) channel, it forms part of the peripheral stalk, linking F(1) to F(0).</text>
</comment>
<comment type="subcellular location">
    <subcellularLocation>
        <location evidence="13">Cell membrane</location>
        <topology evidence="13">Single-pass membrane protein</topology>
    </subcellularLocation>
    <subcellularLocation>
        <location evidence="12">Endomembrane system</location>
        <topology evidence="12">Single-pass membrane protein</topology>
    </subcellularLocation>
</comment>
<dbReference type="InterPro" id="IPR028987">
    <property type="entry name" value="ATP_synth_B-like_membr_sf"/>
</dbReference>
<comment type="function">
    <text evidence="11 13">F(1)F(0) ATP synthase produces ATP from ADP in the presence of a proton or sodium gradient. F-type ATPases consist of two structural domains, F(1) containing the extramembraneous catalytic core and F(0) containing the membrane proton channel, linked together by a central stalk and a peripheral stalk. During catalysis, ATP synthesis in the catalytic domain of F(1) is coupled via a rotary mechanism of the central stalk subunits to proton translocation.</text>
</comment>
<dbReference type="GO" id="GO:0005886">
    <property type="term" value="C:plasma membrane"/>
    <property type="evidence" value="ECO:0007669"/>
    <property type="project" value="UniProtKB-SubCell"/>
</dbReference>
<keyword evidence="9 13" id="KW-0472">Membrane</keyword>
<dbReference type="GO" id="GO:0045259">
    <property type="term" value="C:proton-transporting ATP synthase complex"/>
    <property type="evidence" value="ECO:0007669"/>
    <property type="project" value="UniProtKB-KW"/>
</dbReference>
<keyword evidence="2 13" id="KW-0813">Transport</keyword>
<reference evidence="16 17" key="1">
    <citation type="submission" date="2016-10" db="EMBL/GenBank/DDBJ databases">
        <authorList>
            <person name="de Groot N.N."/>
        </authorList>
    </citation>
    <scope>NUCLEOTIDE SEQUENCE [LARGE SCALE GENOMIC DNA]</scope>
    <source>
        <strain evidence="16 17">DSM 46701</strain>
    </source>
</reference>
<proteinExistence type="inferred from homology"/>
<gene>
    <name evidence="13" type="primary">atpF</name>
    <name evidence="16" type="ORF">SAMN05444955_10288</name>
</gene>
<keyword evidence="3 13" id="KW-1003">Cell membrane</keyword>
<organism evidence="16 17">
    <name type="scientific">Lihuaxuella thermophila</name>
    <dbReference type="NCBI Taxonomy" id="1173111"/>
    <lineage>
        <taxon>Bacteria</taxon>
        <taxon>Bacillati</taxon>
        <taxon>Bacillota</taxon>
        <taxon>Bacilli</taxon>
        <taxon>Bacillales</taxon>
        <taxon>Thermoactinomycetaceae</taxon>
        <taxon>Lihuaxuella</taxon>
    </lineage>
</organism>
<evidence type="ECO:0000256" key="7">
    <source>
        <dbReference type="ARBA" id="ARBA00022989"/>
    </source>
</evidence>
<keyword evidence="8 13" id="KW-0406">Ion transport</keyword>
<dbReference type="InterPro" id="IPR050059">
    <property type="entry name" value="ATP_synthase_B_chain"/>
</dbReference>
<comment type="subunit">
    <text evidence="13">F-type ATPases have 2 components, F(1) - the catalytic core - and F(0) - the membrane proton channel. F(1) has five subunits: alpha(3), beta(3), gamma(1), delta(1), epsilon(1). F(0) has three main subunits: a(1), b(2) and c(10-14). The alpha and beta chains form an alternating ring which encloses part of the gamma chain. F(1) is attached to F(0) by a central stalk formed by the gamma and epsilon chains, while a peripheral stalk is formed by the delta and b chains.</text>
</comment>
<keyword evidence="15" id="KW-0175">Coiled coil</keyword>
<dbReference type="Proteomes" id="UP000199695">
    <property type="component" value="Unassembled WGS sequence"/>
</dbReference>
<evidence type="ECO:0000256" key="14">
    <source>
        <dbReference type="RuleBase" id="RU003848"/>
    </source>
</evidence>
<comment type="similarity">
    <text evidence="1 13 14">Belongs to the ATPase B chain family.</text>
</comment>
<evidence type="ECO:0000256" key="5">
    <source>
        <dbReference type="ARBA" id="ARBA00022692"/>
    </source>
</evidence>
<dbReference type="CDD" id="cd06503">
    <property type="entry name" value="ATP-synt_Fo_b"/>
    <property type="match status" value="1"/>
</dbReference>
<dbReference type="InterPro" id="IPR005864">
    <property type="entry name" value="ATP_synth_F0_bsu_bac"/>
</dbReference>
<evidence type="ECO:0000256" key="4">
    <source>
        <dbReference type="ARBA" id="ARBA00022547"/>
    </source>
</evidence>
<keyword evidence="6 13" id="KW-0375">Hydrogen ion transport</keyword>
<keyword evidence="5 13" id="KW-0812">Transmembrane</keyword>
<dbReference type="PANTHER" id="PTHR33445">
    <property type="entry name" value="ATP SYNTHASE SUBUNIT B', CHLOROPLASTIC"/>
    <property type="match status" value="1"/>
</dbReference>
<evidence type="ECO:0000256" key="12">
    <source>
        <dbReference type="ARBA" id="ARBA00037847"/>
    </source>
</evidence>
<sequence>MLNIEIPTMLFQLGAFIVLMLLVSKFALRPILNTMKQRQDHIESQIKAAEQNRLDAEKLIEEQKEALKQARQEAKEIIERAKAQKEREAEEIIRKAQERAERMIQEATTEIQREKEKALASLRDEVGALSVQLASKMLEKELDQKGQAQLVNRYLEQVGRLQ</sequence>
<feature type="transmembrane region" description="Helical" evidence="13">
    <location>
        <begin position="6"/>
        <end position="28"/>
    </location>
</feature>
<dbReference type="SUPFAM" id="SSF81573">
    <property type="entry name" value="F1F0 ATP synthase subunit B, membrane domain"/>
    <property type="match status" value="1"/>
</dbReference>
<dbReference type="Pfam" id="PF00430">
    <property type="entry name" value="ATP-synt_B"/>
    <property type="match status" value="1"/>
</dbReference>
<dbReference type="Gene3D" id="1.20.5.620">
    <property type="entry name" value="F1F0 ATP synthase subunit B, membrane domain"/>
    <property type="match status" value="1"/>
</dbReference>
<evidence type="ECO:0000256" key="2">
    <source>
        <dbReference type="ARBA" id="ARBA00022448"/>
    </source>
</evidence>
<evidence type="ECO:0000256" key="9">
    <source>
        <dbReference type="ARBA" id="ARBA00023136"/>
    </source>
</evidence>
<keyword evidence="4 13" id="KW-0138">CF(0)</keyword>
<evidence type="ECO:0000256" key="8">
    <source>
        <dbReference type="ARBA" id="ARBA00023065"/>
    </source>
</evidence>
<evidence type="ECO:0000313" key="16">
    <source>
        <dbReference type="EMBL" id="SEM79910.1"/>
    </source>
</evidence>
<accession>A0A1H8BAF4</accession>
<dbReference type="GO" id="GO:0012505">
    <property type="term" value="C:endomembrane system"/>
    <property type="evidence" value="ECO:0007669"/>
    <property type="project" value="UniProtKB-SubCell"/>
</dbReference>
<dbReference type="PANTHER" id="PTHR33445:SF1">
    <property type="entry name" value="ATP SYNTHASE SUBUNIT B"/>
    <property type="match status" value="1"/>
</dbReference>
<dbReference type="InterPro" id="IPR002146">
    <property type="entry name" value="ATP_synth_b/b'su_bac/chlpt"/>
</dbReference>
<dbReference type="RefSeq" id="WP_244527414.1">
    <property type="nucleotide sequence ID" value="NZ_FOCQ01000002.1"/>
</dbReference>
<evidence type="ECO:0000256" key="3">
    <source>
        <dbReference type="ARBA" id="ARBA00022475"/>
    </source>
</evidence>
<evidence type="ECO:0000256" key="15">
    <source>
        <dbReference type="SAM" id="Coils"/>
    </source>
</evidence>
<dbReference type="STRING" id="1173111.SAMN05444955_10288"/>
<evidence type="ECO:0000256" key="1">
    <source>
        <dbReference type="ARBA" id="ARBA00005513"/>
    </source>
</evidence>